<comment type="caution">
    <text evidence="1">The sequence shown here is derived from an EMBL/GenBank/DDBJ whole genome shotgun (WGS) entry which is preliminary data.</text>
</comment>
<gene>
    <name evidence="1" type="ORF">CH330_01475</name>
</gene>
<dbReference type="AlphaFoldDB" id="A0A235BYV4"/>
<dbReference type="Proteomes" id="UP000215559">
    <property type="component" value="Unassembled WGS sequence"/>
</dbReference>
<proteinExistence type="predicted"/>
<accession>A0A235BYV4</accession>
<protein>
    <submittedName>
        <fullName evidence="1">Uncharacterized protein</fullName>
    </submittedName>
</protein>
<evidence type="ECO:0000313" key="1">
    <source>
        <dbReference type="EMBL" id="OYD16967.1"/>
    </source>
</evidence>
<sequence length="108" mass="12465">MSKLEEYIEKKGEEAKKELTKKLRFRLTPKTKIVLPDITEVLVNDGIVEVGDVNAYEGMIVSLNIGDQRVVEQKGQPYIELKQSGRYRFYVIIDRLGDIEKGEKEVHQ</sequence>
<organism evidence="1 2">
    <name type="scientific">candidate division WOR-3 bacterium JGI_Cruoil_03_51_56</name>
    <dbReference type="NCBI Taxonomy" id="1973747"/>
    <lineage>
        <taxon>Bacteria</taxon>
        <taxon>Bacteria division WOR-3</taxon>
    </lineage>
</organism>
<evidence type="ECO:0000313" key="2">
    <source>
        <dbReference type="Proteomes" id="UP000215559"/>
    </source>
</evidence>
<dbReference type="EMBL" id="NOZP01000031">
    <property type="protein sequence ID" value="OYD16967.1"/>
    <property type="molecule type" value="Genomic_DNA"/>
</dbReference>
<name>A0A235BYV4_UNCW3</name>
<reference evidence="1 2" key="1">
    <citation type="submission" date="2017-07" db="EMBL/GenBank/DDBJ databases">
        <title>Recovery of genomes from metagenomes via a dereplication, aggregation, and scoring strategy.</title>
        <authorList>
            <person name="Sieber C.M."/>
            <person name="Probst A.J."/>
            <person name="Sharrar A."/>
            <person name="Thomas B.C."/>
            <person name="Hess M."/>
            <person name="Tringe S.G."/>
            <person name="Banfield J.F."/>
        </authorList>
    </citation>
    <scope>NUCLEOTIDE SEQUENCE [LARGE SCALE GENOMIC DNA]</scope>
    <source>
        <strain evidence="1">JGI_Cruoil_03_51_56</strain>
    </source>
</reference>